<proteinExistence type="predicted"/>
<dbReference type="STRING" id="1789683.A0A1X7RAZ2"/>
<evidence type="ECO:0000256" key="2">
    <source>
        <dbReference type="ARBA" id="ARBA00004496"/>
    </source>
</evidence>
<sequence length="178" mass="19914">MPSKNSINRPKLTTNVRSKQQKLARKRDQRERAGHFNQARSADGSRSGEAKSVALDIYFGKEDSTTSRDQSHRGGLTNKTLSKKRAQKIERNLKYAQQRRLLTDVQAGLENKADDDEMNVDGGNKALLRKQEIEQSKNKKNNMSLIREALWNSIEDAQSQGLTLATGQGTTLGGPFFP</sequence>
<dbReference type="GO" id="GO:0005634">
    <property type="term" value="C:nucleus"/>
    <property type="evidence" value="ECO:0007669"/>
    <property type="project" value="UniProtKB-SubCell"/>
</dbReference>
<keyword evidence="6" id="KW-0539">Nucleus</keyword>
<dbReference type="GO" id="GO:0005737">
    <property type="term" value="C:cytoplasm"/>
    <property type="evidence" value="ECO:0007669"/>
    <property type="project" value="UniProtKB-SubCell"/>
</dbReference>
<evidence type="ECO:0000256" key="7">
    <source>
        <dbReference type="SAM" id="MobiDB-lite"/>
    </source>
</evidence>
<reference evidence="8 9" key="1">
    <citation type="submission" date="2017-04" db="EMBL/GenBank/DDBJ databases">
        <authorList>
            <person name="Afonso C.L."/>
            <person name="Miller P.J."/>
            <person name="Scott M.A."/>
            <person name="Spackman E."/>
            <person name="Goraichik I."/>
            <person name="Dimitrov K.M."/>
            <person name="Suarez D.L."/>
            <person name="Swayne D.E."/>
        </authorList>
    </citation>
    <scope>NUCLEOTIDE SEQUENCE [LARGE SCALE GENOMIC DNA]</scope>
</reference>
<comment type="subcellular location">
    <subcellularLocation>
        <location evidence="2">Cytoplasm</location>
    </subcellularLocation>
    <subcellularLocation>
        <location evidence="1">Nucleus</location>
    </subcellularLocation>
</comment>
<evidence type="ECO:0000256" key="4">
    <source>
        <dbReference type="ARBA" id="ARBA00022490"/>
    </source>
</evidence>
<dbReference type="AlphaFoldDB" id="A0A1X7RAZ2"/>
<dbReference type="Proteomes" id="UP000196158">
    <property type="component" value="Unassembled WGS sequence"/>
</dbReference>
<dbReference type="Pfam" id="PF09135">
    <property type="entry name" value="Alb1"/>
    <property type="match status" value="1"/>
</dbReference>
<dbReference type="InterPro" id="IPR022784">
    <property type="entry name" value="Ribosome_bgen_Alb1"/>
</dbReference>
<dbReference type="GO" id="GO:0042254">
    <property type="term" value="P:ribosome biogenesis"/>
    <property type="evidence" value="ECO:0007669"/>
    <property type="project" value="UniProtKB-KW"/>
</dbReference>
<protein>
    <submittedName>
        <fullName evidence="8">Similar to Saccharomyces cerevisiae YJL122W ALB1 Shuttling pre-60S factor</fullName>
    </submittedName>
</protein>
<feature type="compositionally biased region" description="Polar residues" evidence="7">
    <location>
        <begin position="1"/>
        <end position="18"/>
    </location>
</feature>
<keyword evidence="4" id="KW-0963">Cytoplasm</keyword>
<evidence type="ECO:0000313" key="9">
    <source>
        <dbReference type="Proteomes" id="UP000196158"/>
    </source>
</evidence>
<feature type="compositionally biased region" description="Basic and acidic residues" evidence="7">
    <location>
        <begin position="59"/>
        <end position="72"/>
    </location>
</feature>
<evidence type="ECO:0000256" key="6">
    <source>
        <dbReference type="ARBA" id="ARBA00023242"/>
    </source>
</evidence>
<keyword evidence="9" id="KW-1185">Reference proteome</keyword>
<evidence type="ECO:0000256" key="3">
    <source>
        <dbReference type="ARBA" id="ARBA00022448"/>
    </source>
</evidence>
<name>A0A1X7RAZ2_9SACH</name>
<evidence type="ECO:0000313" key="8">
    <source>
        <dbReference type="EMBL" id="SMN22822.1"/>
    </source>
</evidence>
<feature type="region of interest" description="Disordered" evidence="7">
    <location>
        <begin position="1"/>
        <end position="86"/>
    </location>
</feature>
<keyword evidence="5" id="KW-0690">Ribosome biogenesis</keyword>
<dbReference type="EMBL" id="FXLY01000014">
    <property type="protein sequence ID" value="SMN22822.1"/>
    <property type="molecule type" value="Genomic_DNA"/>
</dbReference>
<evidence type="ECO:0000256" key="5">
    <source>
        <dbReference type="ARBA" id="ARBA00022517"/>
    </source>
</evidence>
<organism evidence="8 9">
    <name type="scientific">Maudiozyma saulgeensis</name>
    <dbReference type="NCBI Taxonomy" id="1789683"/>
    <lineage>
        <taxon>Eukaryota</taxon>
        <taxon>Fungi</taxon>
        <taxon>Dikarya</taxon>
        <taxon>Ascomycota</taxon>
        <taxon>Saccharomycotina</taxon>
        <taxon>Saccharomycetes</taxon>
        <taxon>Saccharomycetales</taxon>
        <taxon>Saccharomycetaceae</taxon>
        <taxon>Maudiozyma</taxon>
    </lineage>
</organism>
<accession>A0A1X7RAZ2</accession>
<dbReference type="OrthoDB" id="4086742at2759"/>
<keyword evidence="3" id="KW-0813">Transport</keyword>
<gene>
    <name evidence="8" type="ORF">KASA_0E00704G</name>
</gene>
<evidence type="ECO:0000256" key="1">
    <source>
        <dbReference type="ARBA" id="ARBA00004123"/>
    </source>
</evidence>